<name>A0A538SG83_UNCEI</name>
<dbReference type="GO" id="GO:0008781">
    <property type="term" value="F:N-acylneuraminate cytidylyltransferase activity"/>
    <property type="evidence" value="ECO:0007669"/>
    <property type="project" value="TreeGrafter"/>
</dbReference>
<dbReference type="InterPro" id="IPR050793">
    <property type="entry name" value="CMP-NeuNAc_synthase"/>
</dbReference>
<dbReference type="SUPFAM" id="SSF53448">
    <property type="entry name" value="Nucleotide-diphospho-sugar transferases"/>
    <property type="match status" value="1"/>
</dbReference>
<reference evidence="1 2" key="1">
    <citation type="journal article" date="2019" name="Nat. Microbiol.">
        <title>Mediterranean grassland soil C-N compound turnover is dependent on rainfall and depth, and is mediated by genomically divergent microorganisms.</title>
        <authorList>
            <person name="Diamond S."/>
            <person name="Andeer P.F."/>
            <person name="Li Z."/>
            <person name="Crits-Christoph A."/>
            <person name="Burstein D."/>
            <person name="Anantharaman K."/>
            <person name="Lane K.R."/>
            <person name="Thomas B.C."/>
            <person name="Pan C."/>
            <person name="Northen T.R."/>
            <person name="Banfield J.F."/>
        </authorList>
    </citation>
    <scope>NUCLEOTIDE SEQUENCE [LARGE SCALE GENOMIC DNA]</scope>
    <source>
        <strain evidence="1">WS_3</strain>
    </source>
</reference>
<dbReference type="Pfam" id="PF02348">
    <property type="entry name" value="CTP_transf_3"/>
    <property type="match status" value="1"/>
</dbReference>
<dbReference type="CDD" id="cd02513">
    <property type="entry name" value="CMP-NeuAc_Synthase"/>
    <property type="match status" value="1"/>
</dbReference>
<evidence type="ECO:0000313" key="1">
    <source>
        <dbReference type="EMBL" id="TMQ50383.1"/>
    </source>
</evidence>
<keyword evidence="1" id="KW-0548">Nucleotidyltransferase</keyword>
<keyword evidence="1" id="KW-0808">Transferase</keyword>
<proteinExistence type="predicted"/>
<comment type="caution">
    <text evidence="1">The sequence shown here is derived from an EMBL/GenBank/DDBJ whole genome shotgun (WGS) entry which is preliminary data.</text>
</comment>
<dbReference type="InterPro" id="IPR029044">
    <property type="entry name" value="Nucleotide-diphossugar_trans"/>
</dbReference>
<dbReference type="PANTHER" id="PTHR21485">
    <property type="entry name" value="HAD SUPERFAMILY MEMBERS CMAS AND KDSC"/>
    <property type="match status" value="1"/>
</dbReference>
<organism evidence="1 2">
    <name type="scientific">Eiseniibacteriota bacterium</name>
    <dbReference type="NCBI Taxonomy" id="2212470"/>
    <lineage>
        <taxon>Bacteria</taxon>
        <taxon>Candidatus Eiseniibacteriota</taxon>
    </lineage>
</organism>
<dbReference type="InterPro" id="IPR003329">
    <property type="entry name" value="Cytidylyl_trans"/>
</dbReference>
<dbReference type="PANTHER" id="PTHR21485:SF6">
    <property type="entry name" value="N-ACYLNEURAMINATE CYTIDYLYLTRANSFERASE-RELATED"/>
    <property type="match status" value="1"/>
</dbReference>
<dbReference type="EMBL" id="VBOT01000101">
    <property type="protein sequence ID" value="TMQ50383.1"/>
    <property type="molecule type" value="Genomic_DNA"/>
</dbReference>
<dbReference type="AlphaFoldDB" id="A0A538SG83"/>
<protein>
    <submittedName>
        <fullName evidence="1">Acylneuraminate cytidylyltransferase family protein</fullName>
    </submittedName>
</protein>
<dbReference type="Proteomes" id="UP000320184">
    <property type="component" value="Unassembled WGS sequence"/>
</dbReference>
<sequence>MIVGAICARGGSKGVPRKNIRPLAGLPLIVWSIRCARAATCLDRVVVSTDDEEIAEVASRYGAEVPFIRPAQLAEDGSSKWEVFQHLLMQLETAGGLAVDILADLDVGCPLRAAADIDACVDILRDERVDVATTAYEAERNPYFNMVEIGSDGVAHVVRQLDPPVTNRQAAPRVYSLSPSVFAIRRCALTEHGHWSQAALRIHVVPRERGLDIDSELDFRFAEFLMAGKRAEL</sequence>
<gene>
    <name evidence="1" type="ORF">E6K73_07955</name>
</gene>
<dbReference type="Gene3D" id="3.90.550.10">
    <property type="entry name" value="Spore Coat Polysaccharide Biosynthesis Protein SpsA, Chain A"/>
    <property type="match status" value="1"/>
</dbReference>
<accession>A0A538SG83</accession>
<evidence type="ECO:0000313" key="2">
    <source>
        <dbReference type="Proteomes" id="UP000320184"/>
    </source>
</evidence>